<evidence type="ECO:0000313" key="3">
    <source>
        <dbReference type="Proteomes" id="UP000568888"/>
    </source>
</evidence>
<organism evidence="2 3">
    <name type="scientific">Geomonas paludis</name>
    <dbReference type="NCBI Taxonomy" id="2740185"/>
    <lineage>
        <taxon>Bacteria</taxon>
        <taxon>Pseudomonadati</taxon>
        <taxon>Thermodesulfobacteriota</taxon>
        <taxon>Desulfuromonadia</taxon>
        <taxon>Geobacterales</taxon>
        <taxon>Geobacteraceae</taxon>
        <taxon>Geomonas</taxon>
    </lineage>
</organism>
<reference evidence="3" key="1">
    <citation type="submission" date="2020-06" db="EMBL/GenBank/DDBJ databases">
        <title>Draft genomic sequecing of Geomonas sp. Red736.</title>
        <authorList>
            <person name="Itoh H."/>
            <person name="Xu Z.X."/>
            <person name="Ushijima N."/>
            <person name="Masuda Y."/>
            <person name="Shiratori Y."/>
            <person name="Senoo K."/>
        </authorList>
    </citation>
    <scope>NUCLEOTIDE SEQUENCE [LARGE SCALE GENOMIC DNA]</scope>
    <source>
        <strain evidence="3">Red736</strain>
    </source>
</reference>
<accession>A0A6V8N1R1</accession>
<gene>
    <name evidence="2" type="ORF">GMPD_42190</name>
</gene>
<keyword evidence="1" id="KW-0472">Membrane</keyword>
<dbReference type="EMBL" id="BLXY01000021">
    <property type="protein sequence ID" value="GFO66300.1"/>
    <property type="molecule type" value="Genomic_DNA"/>
</dbReference>
<name>A0A6V8N1R1_9BACT</name>
<keyword evidence="1" id="KW-0812">Transmembrane</keyword>
<dbReference type="AlphaFoldDB" id="A0A6V8N1R1"/>
<protein>
    <recommendedName>
        <fullName evidence="4">DUF4440 domain-containing protein</fullName>
    </recommendedName>
</protein>
<evidence type="ECO:0000256" key="1">
    <source>
        <dbReference type="SAM" id="Phobius"/>
    </source>
</evidence>
<evidence type="ECO:0008006" key="4">
    <source>
        <dbReference type="Google" id="ProtNLM"/>
    </source>
</evidence>
<proteinExistence type="predicted"/>
<keyword evidence="1" id="KW-1133">Transmembrane helix</keyword>
<dbReference type="RefSeq" id="WP_246405053.1">
    <property type="nucleotide sequence ID" value="NZ_BLXY01000021.1"/>
</dbReference>
<dbReference type="Proteomes" id="UP000568888">
    <property type="component" value="Unassembled WGS sequence"/>
</dbReference>
<feature type="transmembrane region" description="Helical" evidence="1">
    <location>
        <begin position="20"/>
        <end position="38"/>
    </location>
</feature>
<comment type="caution">
    <text evidence="2">The sequence shown here is derived from an EMBL/GenBank/DDBJ whole genome shotgun (WGS) entry which is preliminary data.</text>
</comment>
<evidence type="ECO:0000313" key="2">
    <source>
        <dbReference type="EMBL" id="GFO66300.1"/>
    </source>
</evidence>
<sequence length="194" mass="21418">MIRPEFNFPEDILFKGSDKTYLLALLLPLALLPLVAFASGDGAYIRYLLGKAVPALDESERIKAAVTEFNNRFMDIYASQGDKRGIGAVPATVGMRHSLVTDSGSLWVGGQVLVYDIASLDFRSVQQDGPLSATVLVKEEWNYQYKDGKTYKDVGQVHGTESLMRYRLLQQGGRWLVQKSEPVRESGKGVKTGA</sequence>